<evidence type="ECO:0000313" key="5">
    <source>
        <dbReference type="EMBL" id="OAQ08563.1"/>
    </source>
</evidence>
<keyword evidence="3" id="KW-0547">Nucleotide-binding</keyword>
<evidence type="ECO:0000256" key="2">
    <source>
        <dbReference type="ARBA" id="ARBA00022448"/>
    </source>
</evidence>
<dbReference type="RefSeq" id="WP_064208574.1">
    <property type="nucleotide sequence ID" value="NZ_LVKC01000015.1"/>
</dbReference>
<accession>A0A179CD67</accession>
<dbReference type="InterPro" id="IPR017871">
    <property type="entry name" value="ABC_transporter-like_CS"/>
</dbReference>
<dbReference type="PROSITE" id="PS50893">
    <property type="entry name" value="ABC_TRANSPORTER_2"/>
    <property type="match status" value="1"/>
</dbReference>
<dbReference type="EMBL" id="LVKI01000009">
    <property type="protein sequence ID" value="OAQ08563.1"/>
    <property type="molecule type" value="Genomic_DNA"/>
</dbReference>
<dbReference type="InterPro" id="IPR003593">
    <property type="entry name" value="AAA+_ATPase"/>
</dbReference>
<dbReference type="SMART" id="SM00382">
    <property type="entry name" value="AAA"/>
    <property type="match status" value="1"/>
</dbReference>
<organism evidence="5 6">
    <name type="scientific">Ligilactobacillus aviarius</name>
    <dbReference type="NCBI Taxonomy" id="1606"/>
    <lineage>
        <taxon>Bacteria</taxon>
        <taxon>Bacillati</taxon>
        <taxon>Bacillota</taxon>
        <taxon>Bacilli</taxon>
        <taxon>Lactobacillales</taxon>
        <taxon>Lactobacillaceae</taxon>
        <taxon>Ligilactobacillus</taxon>
    </lineage>
</organism>
<dbReference type="PANTHER" id="PTHR42711">
    <property type="entry name" value="ABC TRANSPORTER ATP-BINDING PROTEIN"/>
    <property type="match status" value="1"/>
</dbReference>
<dbReference type="PANTHER" id="PTHR42711:SF5">
    <property type="entry name" value="ABC TRANSPORTER ATP-BINDING PROTEIN NATA"/>
    <property type="match status" value="1"/>
</dbReference>
<reference evidence="6" key="1">
    <citation type="submission" date="2016-03" db="EMBL/GenBank/DDBJ databases">
        <authorList>
            <person name="Johnson T.J."/>
            <person name="Youmans B."/>
            <person name="Case K."/>
            <person name="Noll S."/>
        </authorList>
    </citation>
    <scope>NUCLEOTIDE SEQUENCE [LARGE SCALE GENOMIC DNA]</scope>
    <source>
        <strain evidence="6">UMNLAv8</strain>
    </source>
</reference>
<comment type="similarity">
    <text evidence="1">Belongs to the ABC transporter superfamily.</text>
</comment>
<dbReference type="Gene3D" id="3.40.50.300">
    <property type="entry name" value="P-loop containing nucleotide triphosphate hydrolases"/>
    <property type="match status" value="1"/>
</dbReference>
<protein>
    <submittedName>
        <fullName evidence="5">Uncharacterized protein</fullName>
    </submittedName>
</protein>
<evidence type="ECO:0000256" key="1">
    <source>
        <dbReference type="ARBA" id="ARBA00005417"/>
    </source>
</evidence>
<comment type="caution">
    <text evidence="5">The sequence shown here is derived from an EMBL/GenBank/DDBJ whole genome shotgun (WGS) entry which is preliminary data.</text>
</comment>
<dbReference type="InterPro" id="IPR050763">
    <property type="entry name" value="ABC_transporter_ATP-binding"/>
</dbReference>
<dbReference type="GO" id="GO:0016887">
    <property type="term" value="F:ATP hydrolysis activity"/>
    <property type="evidence" value="ECO:0007669"/>
    <property type="project" value="InterPro"/>
</dbReference>
<dbReference type="InterPro" id="IPR003439">
    <property type="entry name" value="ABC_transporter-like_ATP-bd"/>
</dbReference>
<dbReference type="AlphaFoldDB" id="A0A179CD67"/>
<name>A0A179CD67_9LACO</name>
<proteinExistence type="inferred from homology"/>
<dbReference type="InterPro" id="IPR025302">
    <property type="entry name" value="DrrA1/2-like_C"/>
</dbReference>
<dbReference type="GO" id="GO:0005524">
    <property type="term" value="F:ATP binding"/>
    <property type="evidence" value="ECO:0007669"/>
    <property type="project" value="UniProtKB-KW"/>
</dbReference>
<dbReference type="SUPFAM" id="SSF52540">
    <property type="entry name" value="P-loop containing nucleoside triphosphate hydrolases"/>
    <property type="match status" value="1"/>
</dbReference>
<dbReference type="PROSITE" id="PS00211">
    <property type="entry name" value="ABC_TRANSPORTER_1"/>
    <property type="match status" value="1"/>
</dbReference>
<gene>
    <name evidence="5" type="ORF">A3O14_03510</name>
</gene>
<keyword evidence="2" id="KW-0813">Transport</keyword>
<dbReference type="Proteomes" id="UP000078520">
    <property type="component" value="Unassembled WGS sequence"/>
</dbReference>
<evidence type="ECO:0000256" key="3">
    <source>
        <dbReference type="ARBA" id="ARBA00022741"/>
    </source>
</evidence>
<dbReference type="OrthoDB" id="9801987at2"/>
<evidence type="ECO:0000313" key="6">
    <source>
        <dbReference type="Proteomes" id="UP000078520"/>
    </source>
</evidence>
<sequence length="309" mass="34801">MLSLQNVSKTFDHQKAVSNLSFNLKKGETLGLVGQNGAGKSTTFKMILNFISPDSGKIQFNGHPLMAADLNLIGYMPEERGLYLDMTIEQQIVYFAALHNYPKRKTLQNLDYWMNKLNVKGTKKSKIKTLSKGNQQKVQLITSFIHEPQLLILDEPFSGLDPVNTENLIAAILELKKRGTTIIFSSHNMQNVELVSDKILMLVNGVTKLNGAINAVKDQFPKNQIYLEGNFESNDLKAFNGVQAISPSYPGFILTFATENHARSAIHELKKNYYDQVTGFKLLLPSLDSIFKKVITTEERENEKNNNCR</sequence>
<evidence type="ECO:0000256" key="4">
    <source>
        <dbReference type="ARBA" id="ARBA00022840"/>
    </source>
</evidence>
<dbReference type="InterPro" id="IPR027417">
    <property type="entry name" value="P-loop_NTPase"/>
</dbReference>
<dbReference type="Pfam" id="PF13732">
    <property type="entry name" value="DrrA1-3_C"/>
    <property type="match status" value="1"/>
</dbReference>
<keyword evidence="4" id="KW-0067">ATP-binding</keyword>
<dbReference type="Pfam" id="PF00005">
    <property type="entry name" value="ABC_tran"/>
    <property type="match status" value="1"/>
</dbReference>